<name>A0A9X9YV10_9BRAD</name>
<dbReference type="EMBL" id="CP088280">
    <property type="protein sequence ID" value="UGX94765.1"/>
    <property type="molecule type" value="Genomic_DNA"/>
</dbReference>
<dbReference type="AlphaFoldDB" id="A0A9X9YV10"/>
<reference evidence="1 2" key="1">
    <citation type="journal article" date="2017" name="Syst. Appl. Microbiol.">
        <title>Soybeans inoculated with root zone soils of Canadian native legumes harbour diverse and novel Bradyrhizobium spp. that possess agricultural potential.</title>
        <authorList>
            <person name="Bromfield E.S.P."/>
            <person name="Cloutier S."/>
            <person name="Tambong J.T."/>
            <person name="Tran Thi T.V."/>
        </authorList>
    </citation>
    <scope>NUCLEOTIDE SEQUENCE [LARGE SCALE GENOMIC DNA]</scope>
    <source>
        <strain evidence="1 2">323S2</strain>
    </source>
</reference>
<reference evidence="1 2" key="2">
    <citation type="journal article" date="2022" name="Int. J. Syst. Evol. Microbiol.">
        <title>Strains of Bradyrhizobium barranii sp. nov. associated with legumes native to Canada are symbionts of soybeans and belong to different subspecies (subsp. barranii subsp. nov. and subsp. apii subsp. nov.) and symbiovars (sv. glycinearum and sv. septentrionale).</title>
        <authorList>
            <person name="Bromfield E.S.P."/>
            <person name="Cloutier S."/>
            <person name="Wasai-Hara S."/>
            <person name="Minamisawa K."/>
        </authorList>
    </citation>
    <scope>NUCLEOTIDE SEQUENCE [LARGE SCALE GENOMIC DNA]</scope>
    <source>
        <strain evidence="1 2">323S2</strain>
    </source>
</reference>
<accession>A0A9X9YV10</accession>
<organism evidence="1 2">
    <name type="scientific">Bradyrhizobium barranii subsp. barranii</name>
    <dbReference type="NCBI Taxonomy" id="2823807"/>
    <lineage>
        <taxon>Bacteria</taxon>
        <taxon>Pseudomonadati</taxon>
        <taxon>Pseudomonadota</taxon>
        <taxon>Alphaproteobacteria</taxon>
        <taxon>Hyphomicrobiales</taxon>
        <taxon>Nitrobacteraceae</taxon>
        <taxon>Bradyrhizobium</taxon>
        <taxon>Bradyrhizobium barranii</taxon>
    </lineage>
</organism>
<evidence type="ECO:0000313" key="1">
    <source>
        <dbReference type="EMBL" id="UGX94765.1"/>
    </source>
</evidence>
<protein>
    <submittedName>
        <fullName evidence="1">Uncharacterized protein</fullName>
    </submittedName>
</protein>
<dbReference type="Proteomes" id="UP000564836">
    <property type="component" value="Chromosome"/>
</dbReference>
<sequence>MAYLQKQLARQRKALGELGERVSRAEREITKDRDHWRDRADRLEPALLGPSVD</sequence>
<dbReference type="RefSeq" id="WP_224517568.1">
    <property type="nucleotide sequence ID" value="NZ_CP088280.1"/>
</dbReference>
<evidence type="ECO:0000313" key="2">
    <source>
        <dbReference type="Proteomes" id="UP000564836"/>
    </source>
</evidence>
<proteinExistence type="predicted"/>
<gene>
    <name evidence="1" type="ORF">G6321_00006020</name>
</gene>